<comment type="caution">
    <text evidence="1">The sequence shown here is derived from an EMBL/GenBank/DDBJ whole genome shotgun (WGS) entry which is preliminary data.</text>
</comment>
<keyword evidence="2" id="KW-1185">Reference proteome</keyword>
<dbReference type="Proteomes" id="UP001579974">
    <property type="component" value="Unassembled WGS sequence"/>
</dbReference>
<dbReference type="EMBL" id="JBDXSU010000011">
    <property type="protein sequence ID" value="MFB5191486.1"/>
    <property type="molecule type" value="Genomic_DNA"/>
</dbReference>
<dbReference type="Pfam" id="PF14035">
    <property type="entry name" value="YlzJ"/>
    <property type="match status" value="1"/>
</dbReference>
<name>A0ABV5AGX7_9BACL</name>
<evidence type="ECO:0000313" key="1">
    <source>
        <dbReference type="EMBL" id="MFB5191486.1"/>
    </source>
</evidence>
<dbReference type="InterPro" id="IPR025619">
    <property type="entry name" value="YlzJ"/>
</dbReference>
<organism evidence="1 2">
    <name type="scientific">Alicyclobacillus fastidiosus</name>
    <dbReference type="NCBI Taxonomy" id="392011"/>
    <lineage>
        <taxon>Bacteria</taxon>
        <taxon>Bacillati</taxon>
        <taxon>Bacillota</taxon>
        <taxon>Bacilli</taxon>
        <taxon>Bacillales</taxon>
        <taxon>Alicyclobacillaceae</taxon>
        <taxon>Alicyclobacillus</taxon>
    </lineage>
</organism>
<reference evidence="1 2" key="1">
    <citation type="journal article" date="2024" name="Int. J. Mol. Sci.">
        <title>Exploration of Alicyclobacillus spp. Genome in Search of Antibiotic Resistance.</title>
        <authorList>
            <person name="Bucka-Kolendo J."/>
            <person name="Kiousi D.E."/>
            <person name="Dekowska A."/>
            <person name="Mikolajczuk-Szczyrba A."/>
            <person name="Karadedos D.M."/>
            <person name="Michael P."/>
            <person name="Galanis A."/>
            <person name="Sokolowska B."/>
        </authorList>
    </citation>
    <scope>NUCLEOTIDE SEQUENCE [LARGE SCALE GENOMIC DNA]</scope>
    <source>
        <strain evidence="1 2">KKP 3000</strain>
    </source>
</reference>
<dbReference type="RefSeq" id="WP_275472878.1">
    <property type="nucleotide sequence ID" value="NZ_CP162940.1"/>
</dbReference>
<gene>
    <name evidence="1" type="ORF">KKP3000_000259</name>
</gene>
<sequence length="76" mass="8150">MHWTTLSDAEIFAMPQATSVDGSTGTTEEVTVGHAVLVVTRAASGEATISRVISPRASDYLRPEWQPGMPFDKSSL</sequence>
<proteinExistence type="predicted"/>
<protein>
    <submittedName>
        <fullName evidence="1">YlzJ-like family protein</fullName>
    </submittedName>
</protein>
<evidence type="ECO:0000313" key="2">
    <source>
        <dbReference type="Proteomes" id="UP001579974"/>
    </source>
</evidence>
<accession>A0ABV5AGX7</accession>